<reference evidence="1" key="1">
    <citation type="journal article" date="2020" name="Stud. Mycol.">
        <title>101 Dothideomycetes genomes: a test case for predicting lifestyles and emergence of pathogens.</title>
        <authorList>
            <person name="Haridas S."/>
            <person name="Albert R."/>
            <person name="Binder M."/>
            <person name="Bloem J."/>
            <person name="Labutti K."/>
            <person name="Salamov A."/>
            <person name="Andreopoulos B."/>
            <person name="Baker S."/>
            <person name="Barry K."/>
            <person name="Bills G."/>
            <person name="Bluhm B."/>
            <person name="Cannon C."/>
            <person name="Castanera R."/>
            <person name="Culley D."/>
            <person name="Daum C."/>
            <person name="Ezra D."/>
            <person name="Gonzalez J."/>
            <person name="Henrissat B."/>
            <person name="Kuo A."/>
            <person name="Liang C."/>
            <person name="Lipzen A."/>
            <person name="Lutzoni F."/>
            <person name="Magnuson J."/>
            <person name="Mondo S."/>
            <person name="Nolan M."/>
            <person name="Ohm R."/>
            <person name="Pangilinan J."/>
            <person name="Park H.-J."/>
            <person name="Ramirez L."/>
            <person name="Alfaro M."/>
            <person name="Sun H."/>
            <person name="Tritt A."/>
            <person name="Yoshinaga Y."/>
            <person name="Zwiers L.-H."/>
            <person name="Turgeon B."/>
            <person name="Goodwin S."/>
            <person name="Spatafora J."/>
            <person name="Crous P."/>
            <person name="Grigoriev I."/>
        </authorList>
    </citation>
    <scope>NUCLEOTIDE SEQUENCE</scope>
    <source>
        <strain evidence="1">ATCC 200398</strain>
    </source>
</reference>
<dbReference type="Proteomes" id="UP000799755">
    <property type="component" value="Unassembled WGS sequence"/>
</dbReference>
<comment type="caution">
    <text evidence="1">The sequence shown here is derived from an EMBL/GenBank/DDBJ whole genome shotgun (WGS) entry which is preliminary data.</text>
</comment>
<name>A0ACB6Q7L4_9PLEO</name>
<evidence type="ECO:0000313" key="1">
    <source>
        <dbReference type="EMBL" id="KAF2462974.1"/>
    </source>
</evidence>
<gene>
    <name evidence="1" type="ORF">BDR25DRAFT_385246</name>
</gene>
<sequence length="127" mass="14029">MLTPTIIFLLLLTLALASPLTSRSHPEGWPIPEMKLHFMGTSTQTPIPWAPNNGFDSTIEFTVVFPLGKATCTAHWPEGQLPTTTISCGKNESEEPVEFSLSKREDRDGAFNECNFVLHVEKRGTNG</sequence>
<organism evidence="1 2">
    <name type="scientific">Lindgomyces ingoldianus</name>
    <dbReference type="NCBI Taxonomy" id="673940"/>
    <lineage>
        <taxon>Eukaryota</taxon>
        <taxon>Fungi</taxon>
        <taxon>Dikarya</taxon>
        <taxon>Ascomycota</taxon>
        <taxon>Pezizomycotina</taxon>
        <taxon>Dothideomycetes</taxon>
        <taxon>Pleosporomycetidae</taxon>
        <taxon>Pleosporales</taxon>
        <taxon>Lindgomycetaceae</taxon>
        <taxon>Lindgomyces</taxon>
    </lineage>
</organism>
<proteinExistence type="predicted"/>
<dbReference type="EMBL" id="MU003556">
    <property type="protein sequence ID" value="KAF2462974.1"/>
    <property type="molecule type" value="Genomic_DNA"/>
</dbReference>
<keyword evidence="2" id="KW-1185">Reference proteome</keyword>
<accession>A0ACB6Q7L4</accession>
<protein>
    <submittedName>
        <fullName evidence="1">Uncharacterized protein</fullName>
    </submittedName>
</protein>
<evidence type="ECO:0000313" key="2">
    <source>
        <dbReference type="Proteomes" id="UP000799755"/>
    </source>
</evidence>